<gene>
    <name evidence="1" type="ORF">GSUB_02895</name>
</gene>
<accession>A0A0B5FNV2</accession>
<reference evidence="1 2" key="1">
    <citation type="journal article" date="2015" name="Genome Announc.">
        <title>Genomes of Geoalkalibacter ferrihydriticus Z-0531T and Geoalkalibacter subterraneus Red1T, Two Haloalkaliphilic Metal-Reducing Deltaproteobacteria.</title>
        <authorList>
            <person name="Badalamenti J.P."/>
            <person name="Krajmalnik-Brown R."/>
            <person name="Torres C.I."/>
            <person name="Bond D.R."/>
        </authorList>
    </citation>
    <scope>NUCLEOTIDE SEQUENCE [LARGE SCALE GENOMIC DNA]</scope>
    <source>
        <strain evidence="1 2">Red1</strain>
    </source>
</reference>
<dbReference type="Gene3D" id="2.60.40.1120">
    <property type="entry name" value="Carboxypeptidase-like, regulatory domain"/>
    <property type="match status" value="1"/>
</dbReference>
<protein>
    <recommendedName>
        <fullName evidence="3">Carboxypeptidase regulatory-like domain-containing protein</fullName>
    </recommendedName>
</protein>
<proteinExistence type="predicted"/>
<dbReference type="KEGG" id="gsb:GSUB_02895"/>
<organism evidence="1 2">
    <name type="scientific">Geoalkalibacter subterraneus</name>
    <dbReference type="NCBI Taxonomy" id="483547"/>
    <lineage>
        <taxon>Bacteria</taxon>
        <taxon>Pseudomonadati</taxon>
        <taxon>Thermodesulfobacteriota</taxon>
        <taxon>Desulfuromonadia</taxon>
        <taxon>Desulfuromonadales</taxon>
        <taxon>Geoalkalibacteraceae</taxon>
        <taxon>Geoalkalibacter</taxon>
    </lineage>
</organism>
<dbReference type="OrthoDB" id="5401722at2"/>
<dbReference type="EMBL" id="CP010311">
    <property type="protein sequence ID" value="AJF05730.1"/>
    <property type="molecule type" value="Genomic_DNA"/>
</dbReference>
<dbReference type="RefSeq" id="WP_040199114.1">
    <property type="nucleotide sequence ID" value="NZ_CP010311.1"/>
</dbReference>
<evidence type="ECO:0000313" key="1">
    <source>
        <dbReference type="EMBL" id="AJF05730.1"/>
    </source>
</evidence>
<evidence type="ECO:0008006" key="3">
    <source>
        <dbReference type="Google" id="ProtNLM"/>
    </source>
</evidence>
<sequence>MKRWFFLSLLLFCLPGCTPSGETGVAGRLLIEDQPAAGATLEVYLKDEQDRSTAPFAVATADDGGRYRLDLPPGRYFLIGRKRTHEGSGPARMYMASYPGNPVKVRDGRLQVPAFSLVEMGRGRALVPDPATGVEGRVVANGEPVSEVYVYIYTEDATDLMGPSYSEAVRTDEKGFYRVDLPAGRYFVAARKRLDGGRLGEPAPGDLNGIFPNNPVEVIQGRYASLADLPLAPVDLGTRSDRRSTGKFKPTGTALRGRIVDEAGRPAAGIYLFAYSDSRMTGKPSHISEATGDDGRFVLHLSDGGAWFVGARSAFGGPLEPGERVGTYGGRSDHGVNVKRGERLDLGEIQVKEVW</sequence>
<dbReference type="SUPFAM" id="SSF49464">
    <property type="entry name" value="Carboxypeptidase regulatory domain-like"/>
    <property type="match status" value="1"/>
</dbReference>
<name>A0A0B5FNV2_9BACT</name>
<dbReference type="HOGENOM" id="CLU_780232_0_0_7"/>
<dbReference type="STRING" id="483547.GSUB_02895"/>
<dbReference type="InterPro" id="IPR008969">
    <property type="entry name" value="CarboxyPept-like_regulatory"/>
</dbReference>
<dbReference type="Proteomes" id="UP000035036">
    <property type="component" value="Chromosome"/>
</dbReference>
<dbReference type="AlphaFoldDB" id="A0A0B5FNV2"/>
<keyword evidence="2" id="KW-1185">Reference proteome</keyword>
<evidence type="ECO:0000313" key="2">
    <source>
        <dbReference type="Proteomes" id="UP000035036"/>
    </source>
</evidence>